<evidence type="ECO:0000256" key="4">
    <source>
        <dbReference type="ARBA" id="ARBA00020235"/>
    </source>
</evidence>
<evidence type="ECO:0000256" key="1">
    <source>
        <dbReference type="ARBA" id="ARBA00004324"/>
    </source>
</evidence>
<dbReference type="InterPro" id="IPR055430">
    <property type="entry name" value="HAT_Syf1_CNRKL1_C"/>
</dbReference>
<dbReference type="FunFam" id="1.25.40.10:FF:000058">
    <property type="entry name" value="Pre-mRNA processing factor 6"/>
    <property type="match status" value="1"/>
</dbReference>
<dbReference type="Proteomes" id="UP000243686">
    <property type="component" value="Unassembled WGS sequence"/>
</dbReference>
<dbReference type="EMBL" id="KV907265">
    <property type="protein sequence ID" value="OON13614.1"/>
    <property type="molecule type" value="Genomic_DNA"/>
</dbReference>
<keyword evidence="14" id="KW-0175">Coiled coil</keyword>
<feature type="domain" description="Pre-mRNA-splicing factor Syf1/CRNKL1-like C-terminal HAT-repeats" evidence="17">
    <location>
        <begin position="488"/>
        <end position="644"/>
    </location>
</feature>
<evidence type="ECO:0000313" key="19">
    <source>
        <dbReference type="Proteomes" id="UP000243686"/>
    </source>
</evidence>
<dbReference type="Pfam" id="PF14559">
    <property type="entry name" value="TPR_19"/>
    <property type="match status" value="1"/>
</dbReference>
<protein>
    <recommendedName>
        <fullName evidence="4">Pre-mRNA-processing factor 6</fullName>
    </recommendedName>
    <alternativeName>
        <fullName evidence="12">PRP6 homolog</fullName>
    </alternativeName>
    <alternativeName>
        <fullName evidence="11">U5 snRNP-associated 102 kDa protein</fullName>
    </alternativeName>
</protein>
<keyword evidence="9" id="KW-0508">mRNA splicing</keyword>
<feature type="non-terminal residue" evidence="18">
    <location>
        <position position="1"/>
    </location>
</feature>
<feature type="coiled-coil region" evidence="14">
    <location>
        <begin position="182"/>
        <end position="209"/>
    </location>
</feature>
<evidence type="ECO:0000313" key="18">
    <source>
        <dbReference type="EMBL" id="OON13614.1"/>
    </source>
</evidence>
<dbReference type="GO" id="GO:0016607">
    <property type="term" value="C:nuclear speck"/>
    <property type="evidence" value="ECO:0007669"/>
    <property type="project" value="UniProtKB-SubCell"/>
</dbReference>
<evidence type="ECO:0000256" key="3">
    <source>
        <dbReference type="ARBA" id="ARBA00008644"/>
    </source>
</evidence>
<keyword evidence="8" id="KW-0677">Repeat</keyword>
<dbReference type="Pfam" id="PF13428">
    <property type="entry name" value="TPR_14"/>
    <property type="match status" value="1"/>
</dbReference>
<evidence type="ECO:0000256" key="12">
    <source>
        <dbReference type="ARBA" id="ARBA00032140"/>
    </source>
</evidence>
<dbReference type="GO" id="GO:0000244">
    <property type="term" value="P:spliceosomal tri-snRNP complex assembly"/>
    <property type="evidence" value="ECO:0007669"/>
    <property type="project" value="TreeGrafter"/>
</dbReference>
<dbReference type="PANTHER" id="PTHR11246">
    <property type="entry name" value="PRE-MRNA SPLICING FACTOR"/>
    <property type="match status" value="1"/>
</dbReference>
<keyword evidence="6" id="KW-0507">mRNA processing</keyword>
<evidence type="ECO:0000256" key="13">
    <source>
        <dbReference type="ARBA" id="ARBA00046247"/>
    </source>
</evidence>
<evidence type="ECO:0000256" key="15">
    <source>
        <dbReference type="SAM" id="MobiDB-lite"/>
    </source>
</evidence>
<evidence type="ECO:0000259" key="17">
    <source>
        <dbReference type="Pfam" id="PF23231"/>
    </source>
</evidence>
<dbReference type="InterPro" id="IPR003107">
    <property type="entry name" value="HAT"/>
</dbReference>
<name>A0A1S8WGS2_OPIVI</name>
<evidence type="ECO:0000256" key="10">
    <source>
        <dbReference type="ARBA" id="ARBA00023242"/>
    </source>
</evidence>
<evidence type="ECO:0000256" key="5">
    <source>
        <dbReference type="ARBA" id="ARBA00022553"/>
    </source>
</evidence>
<sequence length="985" mass="111848">VYAPPSGRVKRKNGNAAETRAERNELLIFVISGLNNSNNLVHYKHGYSKARYSHIQFYRFASMSVQSLVTKKRKEFIGLPAPLGYAAGIGRGAIAFTTRSDIGPAREANDVSDERHVAPSKRRKEQEQEEEEDLNESNYDEFTGYGGSLCSKDPYEKDDQEADAIYASIDDRMDERRKEYREKRFREEIERYRRERPKIQQQFMDLKRDLANVSESEWNSIPEVGDARNRKQRNPRYERFTPVPDSILAKGVAEGQTATAVSAMEQQLGGLTTPFTTQGHQTDIDMKKIGEARTSLMDIKLTQVSDSVSGQTVVDPKGYLTDLQSMIPQHGGDINDMKKARLLLKSVRETNPKHPPAWIASARLEEVAGKLQVARNLILNGCEECPKSEDIWLEAARLVQPEQAKSVVAQGIRNLPTSVRLWVKAAALETEAKAKKIVFKKALEQVPNSVRLWKLAVELEDEEDARVMLSLAVECCPTSVELWLALARLETYEQARVVLNKARESIPTDRQIWFAAARLEEAQGNQPMVPKIIDRGVASLQANMVEINRDQWIKDAEECEAAKSVLTAQAIIKSIIGFGLEEQDKKHTWLSDAENCATNGAIECARAIYAVALAHFPTKKSIWLRAAYFERSHGTRDTLEELLRQAVAHCPQAEVLWLMAAKTRWLAGDVPSARSILARAFEANPNSEEIWLAAVKLESENNEYARARRLLAKARDSASTARVWMKSARLEWCLGELKEALQMLERATKIYQHAPKLWLMLGQLLEELSNREHMSPDEASEYKERAREAYRSGLQHTPDHTVLWLQMAEFEERNGSITKARSILERARTQNPKIAELWLGAIRLELRANLKPVADSLLSKALQECPNAGCLWAEAIFMTPRAQRKSKSVDALKKCEHDPLVLLAVSKMFWNERLVSKARNWFTRTVKLEPDLGDAWAYFYKFELQHGTEDQQKEVLRRCVSAEPHHGEAWCRIAKAPCNWRLKTK</sequence>
<feature type="compositionally biased region" description="Basic and acidic residues" evidence="15">
    <location>
        <begin position="107"/>
        <end position="117"/>
    </location>
</feature>
<dbReference type="PANTHER" id="PTHR11246:SF1">
    <property type="entry name" value="PRE-MRNA-PROCESSING FACTOR 6"/>
    <property type="match status" value="1"/>
</dbReference>
<comment type="subcellular location">
    <subcellularLocation>
        <location evidence="1">Nucleus speckle</location>
    </subcellularLocation>
    <subcellularLocation>
        <location evidence="2">Nucleus</location>
        <location evidence="2">Nucleoplasm</location>
    </subcellularLocation>
</comment>
<reference evidence="18 19" key="1">
    <citation type="submission" date="2015-03" db="EMBL/GenBank/DDBJ databases">
        <title>Draft genome of the nematode, Opisthorchis viverrini.</title>
        <authorList>
            <person name="Mitreva M."/>
        </authorList>
    </citation>
    <scope>NUCLEOTIDE SEQUENCE [LARGE SCALE GENOMIC DNA]</scope>
    <source>
        <strain evidence="18">Khon Kaen</strain>
    </source>
</reference>
<dbReference type="SMART" id="SM00386">
    <property type="entry name" value="HAT"/>
    <property type="match status" value="13"/>
</dbReference>
<evidence type="ECO:0000256" key="11">
    <source>
        <dbReference type="ARBA" id="ARBA00031070"/>
    </source>
</evidence>
<accession>A0A1S8WGS2</accession>
<evidence type="ECO:0000259" key="16">
    <source>
        <dbReference type="Pfam" id="PF06424"/>
    </source>
</evidence>
<evidence type="ECO:0000256" key="7">
    <source>
        <dbReference type="ARBA" id="ARBA00022728"/>
    </source>
</evidence>
<proteinExistence type="inferred from homology"/>
<feature type="domain" description="PRP1 splicing factor N-terminal" evidence="16">
    <location>
        <begin position="81"/>
        <end position="230"/>
    </location>
</feature>
<evidence type="ECO:0000256" key="14">
    <source>
        <dbReference type="SAM" id="Coils"/>
    </source>
</evidence>
<dbReference type="AlphaFoldDB" id="A0A1S8WGS2"/>
<organism evidence="18 19">
    <name type="scientific">Opisthorchis viverrini</name>
    <name type="common">Southeast Asian liver fluke</name>
    <dbReference type="NCBI Taxonomy" id="6198"/>
    <lineage>
        <taxon>Eukaryota</taxon>
        <taxon>Metazoa</taxon>
        <taxon>Spiralia</taxon>
        <taxon>Lophotrochozoa</taxon>
        <taxon>Platyhelminthes</taxon>
        <taxon>Trematoda</taxon>
        <taxon>Digenea</taxon>
        <taxon>Opisthorchiida</taxon>
        <taxon>Opisthorchiata</taxon>
        <taxon>Opisthorchiidae</taxon>
        <taxon>Opisthorchis</taxon>
    </lineage>
</organism>
<dbReference type="GO" id="GO:0071013">
    <property type="term" value="C:catalytic step 2 spliceosome"/>
    <property type="evidence" value="ECO:0007669"/>
    <property type="project" value="TreeGrafter"/>
</dbReference>
<dbReference type="Pfam" id="PF23231">
    <property type="entry name" value="HAT_Syf1_CNRKL1_C"/>
    <property type="match status" value="1"/>
</dbReference>
<evidence type="ECO:0000256" key="9">
    <source>
        <dbReference type="ARBA" id="ARBA00023187"/>
    </source>
</evidence>
<comment type="function">
    <text evidence="13">Involved in pre-mRNA splicing as component of the U4/U6-U5 tri-snRNP complex, one of the building blocks of the spliceosome. Enhances dihydrotestosterone-induced transactivation activity of AR, as well as dexamethasone-induced transactivation activity of NR3C1, but does not affect estrogen-induced transactivation.</text>
</comment>
<dbReference type="InterPro" id="IPR010491">
    <property type="entry name" value="PRP1_N"/>
</dbReference>
<dbReference type="Gene3D" id="1.25.40.10">
    <property type="entry name" value="Tetratricopeptide repeat domain"/>
    <property type="match status" value="5"/>
</dbReference>
<feature type="compositionally biased region" description="Acidic residues" evidence="15">
    <location>
        <begin position="127"/>
        <end position="139"/>
    </location>
</feature>
<evidence type="ECO:0000256" key="6">
    <source>
        <dbReference type="ARBA" id="ARBA00022664"/>
    </source>
</evidence>
<dbReference type="GO" id="GO:0046540">
    <property type="term" value="C:U4/U6 x U5 tri-snRNP complex"/>
    <property type="evidence" value="ECO:0007669"/>
    <property type="project" value="TreeGrafter"/>
</dbReference>
<dbReference type="InterPro" id="IPR011990">
    <property type="entry name" value="TPR-like_helical_dom_sf"/>
</dbReference>
<dbReference type="SUPFAM" id="SSF48452">
    <property type="entry name" value="TPR-like"/>
    <property type="match status" value="3"/>
</dbReference>
<gene>
    <name evidence="18" type="ORF">X801_10610</name>
</gene>
<evidence type="ECO:0000256" key="2">
    <source>
        <dbReference type="ARBA" id="ARBA00004642"/>
    </source>
</evidence>
<comment type="similarity">
    <text evidence="3">Belongs to the crooked-neck family.</text>
</comment>
<keyword evidence="5" id="KW-0597">Phosphoprotein</keyword>
<feature type="non-terminal residue" evidence="18">
    <location>
        <position position="985"/>
    </location>
</feature>
<dbReference type="FunFam" id="1.25.40.10:FF:000054">
    <property type="entry name" value="Pre-mRNA processing factor 6"/>
    <property type="match status" value="1"/>
</dbReference>
<keyword evidence="10" id="KW-0539">Nucleus</keyword>
<evidence type="ECO:0000256" key="8">
    <source>
        <dbReference type="ARBA" id="ARBA00022737"/>
    </source>
</evidence>
<dbReference type="InterPro" id="IPR045075">
    <property type="entry name" value="Syf1-like"/>
</dbReference>
<dbReference type="FunFam" id="1.25.40.10:FF:000649">
    <property type="entry name" value="mRNA splicing factor (Prp1/Zer1), putative"/>
    <property type="match status" value="1"/>
</dbReference>
<dbReference type="Pfam" id="PF06424">
    <property type="entry name" value="PRP1_N"/>
    <property type="match status" value="1"/>
</dbReference>
<feature type="region of interest" description="Disordered" evidence="15">
    <location>
        <begin position="104"/>
        <end position="140"/>
    </location>
</feature>
<keyword evidence="7" id="KW-0747">Spliceosome</keyword>
<keyword evidence="19" id="KW-1185">Reference proteome</keyword>